<dbReference type="InterPro" id="IPR003598">
    <property type="entry name" value="Ig_sub2"/>
</dbReference>
<evidence type="ECO:0000259" key="4">
    <source>
        <dbReference type="PROSITE" id="PS50835"/>
    </source>
</evidence>
<evidence type="ECO:0000256" key="2">
    <source>
        <dbReference type="ARBA" id="ARBA00023157"/>
    </source>
</evidence>
<dbReference type="Gene3D" id="2.60.40.10">
    <property type="entry name" value="Immunoglobulins"/>
    <property type="match status" value="2"/>
</dbReference>
<dbReference type="InterPro" id="IPR013098">
    <property type="entry name" value="Ig_I-set"/>
</dbReference>
<keyword evidence="6" id="KW-1185">Reference proteome</keyword>
<dbReference type="SMART" id="SM00408">
    <property type="entry name" value="IGc2"/>
    <property type="match status" value="2"/>
</dbReference>
<organism evidence="5 6">
    <name type="scientific">Sinocyclocheilus rhinocerous</name>
    <dbReference type="NCBI Taxonomy" id="307959"/>
    <lineage>
        <taxon>Eukaryota</taxon>
        <taxon>Metazoa</taxon>
        <taxon>Chordata</taxon>
        <taxon>Craniata</taxon>
        <taxon>Vertebrata</taxon>
        <taxon>Euteleostomi</taxon>
        <taxon>Actinopterygii</taxon>
        <taxon>Neopterygii</taxon>
        <taxon>Teleostei</taxon>
        <taxon>Ostariophysi</taxon>
        <taxon>Cypriniformes</taxon>
        <taxon>Cyprinidae</taxon>
        <taxon>Cyprininae</taxon>
        <taxon>Sinocyclocheilus</taxon>
    </lineage>
</organism>
<dbReference type="InterPro" id="IPR013783">
    <property type="entry name" value="Ig-like_fold"/>
</dbReference>
<evidence type="ECO:0000313" key="5">
    <source>
        <dbReference type="Ensembl" id="ENSSRHP00000101528.1"/>
    </source>
</evidence>
<dbReference type="SUPFAM" id="SSF48726">
    <property type="entry name" value="Immunoglobulin"/>
    <property type="match status" value="2"/>
</dbReference>
<keyword evidence="3" id="KW-1133">Transmembrane helix</keyword>
<dbReference type="Ensembl" id="ENSSRHT00000104271.1">
    <property type="protein sequence ID" value="ENSSRHP00000101528.1"/>
    <property type="gene ID" value="ENSSRHG00000049748.1"/>
</dbReference>
<dbReference type="GO" id="GO:0098609">
    <property type="term" value="P:cell-cell adhesion"/>
    <property type="evidence" value="ECO:0007669"/>
    <property type="project" value="TreeGrafter"/>
</dbReference>
<dbReference type="SMART" id="SM00409">
    <property type="entry name" value="IG"/>
    <property type="match status" value="2"/>
</dbReference>
<dbReference type="Pfam" id="PF07679">
    <property type="entry name" value="I-set"/>
    <property type="match status" value="2"/>
</dbReference>
<dbReference type="InterPro" id="IPR036179">
    <property type="entry name" value="Ig-like_dom_sf"/>
</dbReference>
<keyword evidence="1" id="KW-0677">Repeat</keyword>
<keyword evidence="3" id="KW-0812">Transmembrane</keyword>
<evidence type="ECO:0000256" key="1">
    <source>
        <dbReference type="ARBA" id="ARBA00022737"/>
    </source>
</evidence>
<reference evidence="5" key="1">
    <citation type="submission" date="2025-08" db="UniProtKB">
        <authorList>
            <consortium name="Ensembl"/>
        </authorList>
    </citation>
    <scope>IDENTIFICATION</scope>
</reference>
<accession>A0A673NH67</accession>
<keyword evidence="3" id="KW-0472">Membrane</keyword>
<dbReference type="PANTHER" id="PTHR44170">
    <property type="entry name" value="PROTEIN SIDEKICK"/>
    <property type="match status" value="1"/>
</dbReference>
<name>A0A673NH67_9TELE</name>
<keyword evidence="2" id="KW-1015">Disulfide bond</keyword>
<dbReference type="PROSITE" id="PS50835">
    <property type="entry name" value="IG_LIKE"/>
    <property type="match status" value="2"/>
</dbReference>
<feature type="transmembrane region" description="Helical" evidence="3">
    <location>
        <begin position="229"/>
        <end position="247"/>
    </location>
</feature>
<dbReference type="AlphaFoldDB" id="A0A673NH67"/>
<sequence length="250" mass="27934">MVVTLVVQTQPPKIMSSRARDVSVNVYVDCTAKGEPFPLIKWVLPDGSQMKPTQFIGSRIFIFPNGTLYIKNVNPSDSGRYECSATNPVGFAKRTVQMDVRQEAPGPWKGLYQQHSVTATYGSTVFLHCPESVGSHREFLWILPNGTALNPGMKLRRFIHYLGNGTLHITQPGVIDKGVYRCLAKNVAGQAEKRYALEPGQKPQIRSTASTMKISFGQTLNMPCNADDFFSILYLIYEIISLYIFIYSTV</sequence>
<feature type="domain" description="Ig-like" evidence="4">
    <location>
        <begin position="12"/>
        <end position="101"/>
    </location>
</feature>
<reference evidence="5" key="2">
    <citation type="submission" date="2025-09" db="UniProtKB">
        <authorList>
            <consortium name="Ensembl"/>
        </authorList>
    </citation>
    <scope>IDENTIFICATION</scope>
</reference>
<evidence type="ECO:0000256" key="3">
    <source>
        <dbReference type="SAM" id="Phobius"/>
    </source>
</evidence>
<dbReference type="InterPro" id="IPR007110">
    <property type="entry name" value="Ig-like_dom"/>
</dbReference>
<proteinExistence type="predicted"/>
<dbReference type="PANTHER" id="PTHR44170:SF56">
    <property type="entry name" value="FIBRONECTIN TYPE-III DOMAIN-CONTAINING PROTEIN"/>
    <property type="match status" value="1"/>
</dbReference>
<dbReference type="InterPro" id="IPR003599">
    <property type="entry name" value="Ig_sub"/>
</dbReference>
<protein>
    <recommendedName>
        <fullName evidence="4">Ig-like domain-containing protein</fullName>
    </recommendedName>
</protein>
<feature type="domain" description="Ig-like" evidence="4">
    <location>
        <begin position="107"/>
        <end position="198"/>
    </location>
</feature>
<evidence type="ECO:0000313" key="6">
    <source>
        <dbReference type="Proteomes" id="UP000472270"/>
    </source>
</evidence>
<dbReference type="Proteomes" id="UP000472270">
    <property type="component" value="Unassembled WGS sequence"/>
</dbReference>